<protein>
    <submittedName>
        <fullName evidence="3">Type IV secretory pathway VirJ component</fullName>
    </submittedName>
</protein>
<evidence type="ECO:0000313" key="4">
    <source>
        <dbReference type="Proteomes" id="UP001230253"/>
    </source>
</evidence>
<evidence type="ECO:0000259" key="2">
    <source>
        <dbReference type="Pfam" id="PF06057"/>
    </source>
</evidence>
<dbReference type="Gene3D" id="3.40.50.1820">
    <property type="entry name" value="alpha/beta hydrolase"/>
    <property type="match status" value="2"/>
</dbReference>
<feature type="domain" description="Bacterial virulence" evidence="2">
    <location>
        <begin position="257"/>
        <end position="447"/>
    </location>
</feature>
<organism evidence="3 4">
    <name type="scientific">Rhodopseudomonas julia</name>
    <dbReference type="NCBI Taxonomy" id="200617"/>
    <lineage>
        <taxon>Bacteria</taxon>
        <taxon>Pseudomonadati</taxon>
        <taxon>Pseudomonadota</taxon>
        <taxon>Alphaproteobacteria</taxon>
        <taxon>Hyphomicrobiales</taxon>
        <taxon>Nitrobacteraceae</taxon>
        <taxon>Rhodopseudomonas</taxon>
    </lineage>
</organism>
<comment type="caution">
    <text evidence="3">The sequence shown here is derived from an EMBL/GenBank/DDBJ whole genome shotgun (WGS) entry which is preliminary data.</text>
</comment>
<dbReference type="Proteomes" id="UP001230253">
    <property type="component" value="Unassembled WGS sequence"/>
</dbReference>
<keyword evidence="1" id="KW-0732">Signal</keyword>
<proteinExistence type="predicted"/>
<dbReference type="InterPro" id="IPR011225">
    <property type="entry name" value="IV_sec_VirJ"/>
</dbReference>
<dbReference type="Pfam" id="PF06057">
    <property type="entry name" value="VirJ"/>
    <property type="match status" value="1"/>
</dbReference>
<dbReference type="PIRSF" id="PIRSF029063">
    <property type="entry name" value="IV_sec_VirJ"/>
    <property type="match status" value="1"/>
</dbReference>
<dbReference type="InterPro" id="IPR010333">
    <property type="entry name" value="VirJ"/>
</dbReference>
<feature type="signal peptide" evidence="1">
    <location>
        <begin position="1"/>
        <end position="22"/>
    </location>
</feature>
<dbReference type="InterPro" id="IPR029058">
    <property type="entry name" value="AB_hydrolase_fold"/>
</dbReference>
<keyword evidence="4" id="KW-1185">Reference proteome</keyword>
<feature type="chain" id="PRO_5045330581" evidence="1">
    <location>
        <begin position="23"/>
        <end position="451"/>
    </location>
</feature>
<sequence length="451" mass="46943">MKHLFCAVLAVLCGSASFDASAAILDSGQPAIARILNGGAPVSGIVFLISDRDGWSDEDDASARSLAEHRAIVVGVDLPRYLAALDAEDGDCAYLVSDIEALSHKLQRQAGTSDYHAPIIAGEGAGGGLAIAIAAQTPEATVGHTLALDPTPGISLRKPLCSGAPRQNLAGETIYGLSPGPLPDPVDVYFSPTATQASKAHIADLVSEHFAVSVTDGEGAEAGFEGKLDALLKLTSREQEGAADMPIVELAATPAVDAMAIVYSGDGGWRDLDRTIAGIFQAKGLPTIGVDSLRYFWSEKTPEEVAHDLAGLIDAYTAKWAVGHVALVGYSFGADMMPEVYNALDAPHQAKVAQISLLAVAPSAEFEITVSGWLGVASASSHPTLPQIERIDPAKLQCVYGADDSRATVCPALADSHIEIIETTGGHHFDGDYDALAATILSGLKSRLKDK</sequence>
<accession>A0ABU0C146</accession>
<dbReference type="EMBL" id="JAUSUK010000001">
    <property type="protein sequence ID" value="MDQ0324243.1"/>
    <property type="molecule type" value="Genomic_DNA"/>
</dbReference>
<reference evidence="3 4" key="1">
    <citation type="submission" date="2023-07" db="EMBL/GenBank/DDBJ databases">
        <title>Genomic Encyclopedia of Type Strains, Phase IV (KMG-IV): sequencing the most valuable type-strain genomes for metagenomic binning, comparative biology and taxonomic classification.</title>
        <authorList>
            <person name="Goeker M."/>
        </authorList>
    </citation>
    <scope>NUCLEOTIDE SEQUENCE [LARGE SCALE GENOMIC DNA]</scope>
    <source>
        <strain evidence="3 4">DSM 11549</strain>
    </source>
</reference>
<name>A0ABU0C146_9BRAD</name>
<evidence type="ECO:0000256" key="1">
    <source>
        <dbReference type="SAM" id="SignalP"/>
    </source>
</evidence>
<dbReference type="RefSeq" id="WP_307152555.1">
    <property type="nucleotide sequence ID" value="NZ_JAUSUK010000001.1"/>
</dbReference>
<evidence type="ECO:0000313" key="3">
    <source>
        <dbReference type="EMBL" id="MDQ0324243.1"/>
    </source>
</evidence>
<gene>
    <name evidence="3" type="ORF">J2R99_000092</name>
</gene>
<dbReference type="SUPFAM" id="SSF53474">
    <property type="entry name" value="alpha/beta-Hydrolases"/>
    <property type="match status" value="2"/>
</dbReference>